<comment type="caution">
    <text evidence="18">The sequence shown here is derived from an EMBL/GenBank/DDBJ whole genome shotgun (WGS) entry which is preliminary data.</text>
</comment>
<evidence type="ECO:0000313" key="18">
    <source>
        <dbReference type="EMBL" id="PYY31044.1"/>
    </source>
</evidence>
<evidence type="ECO:0000256" key="11">
    <source>
        <dbReference type="ARBA" id="ARBA00023235"/>
    </source>
</evidence>
<dbReference type="GO" id="GO:0008270">
    <property type="term" value="F:zinc ion binding"/>
    <property type="evidence" value="ECO:0007669"/>
    <property type="project" value="UniProtKB-KW"/>
</dbReference>
<dbReference type="GO" id="GO:0006265">
    <property type="term" value="P:DNA topological change"/>
    <property type="evidence" value="ECO:0007669"/>
    <property type="project" value="InterPro"/>
</dbReference>
<dbReference type="SUPFAM" id="SSF56712">
    <property type="entry name" value="Prokaryotic type I DNA topoisomerase"/>
    <property type="match status" value="1"/>
</dbReference>
<dbReference type="FunFam" id="1.10.290.10:FF:000004">
    <property type="entry name" value="DNA topoisomerase 3"/>
    <property type="match status" value="1"/>
</dbReference>
<proteinExistence type="inferred from homology"/>
<dbReference type="Proteomes" id="UP000247459">
    <property type="component" value="Unassembled WGS sequence"/>
</dbReference>
<dbReference type="InterPro" id="IPR003602">
    <property type="entry name" value="Topo_IA_DNA-bd_dom"/>
</dbReference>
<dbReference type="InterPro" id="IPR034144">
    <property type="entry name" value="TOPRIM_TopoIII"/>
</dbReference>
<dbReference type="EC" id="5.6.2.1" evidence="3"/>
<keyword evidence="7" id="KW-0862">Zinc</keyword>
<evidence type="ECO:0000259" key="17">
    <source>
        <dbReference type="PROSITE" id="PS52039"/>
    </source>
</evidence>
<evidence type="ECO:0000256" key="15">
    <source>
        <dbReference type="ARBA" id="ARBA00032877"/>
    </source>
</evidence>
<dbReference type="InterPro" id="IPR013825">
    <property type="entry name" value="Topo_IA_cen_sub2"/>
</dbReference>
<keyword evidence="4" id="KW-0479">Metal-binding</keyword>
<evidence type="ECO:0000256" key="2">
    <source>
        <dbReference type="ARBA" id="ARBA00009446"/>
    </source>
</evidence>
<evidence type="ECO:0000256" key="8">
    <source>
        <dbReference type="ARBA" id="ARBA00022842"/>
    </source>
</evidence>
<evidence type="ECO:0000256" key="16">
    <source>
        <dbReference type="SAM" id="MobiDB-lite"/>
    </source>
</evidence>
<dbReference type="InterPro" id="IPR023405">
    <property type="entry name" value="Topo_IA_core_domain"/>
</dbReference>
<dbReference type="GO" id="GO:0003677">
    <property type="term" value="F:DNA binding"/>
    <property type="evidence" value="ECO:0007669"/>
    <property type="project" value="UniProtKB-KW"/>
</dbReference>
<accession>A0A2W0CG77</accession>
<keyword evidence="18" id="KW-0326">Glycosidase</keyword>
<dbReference type="NCBIfam" id="NF005829">
    <property type="entry name" value="PRK07726.1"/>
    <property type="match status" value="1"/>
</dbReference>
<keyword evidence="8" id="KW-0460">Magnesium</keyword>
<dbReference type="InterPro" id="IPR005738">
    <property type="entry name" value="TopoIII"/>
</dbReference>
<evidence type="ECO:0000256" key="7">
    <source>
        <dbReference type="ARBA" id="ARBA00022833"/>
    </source>
</evidence>
<dbReference type="InterPro" id="IPR013498">
    <property type="entry name" value="Topo_IA_Znf"/>
</dbReference>
<dbReference type="PROSITE" id="PS52039">
    <property type="entry name" value="TOPO_IA_2"/>
    <property type="match status" value="1"/>
</dbReference>
<feature type="compositionally biased region" description="Acidic residues" evidence="16">
    <location>
        <begin position="450"/>
        <end position="462"/>
    </location>
</feature>
<evidence type="ECO:0000256" key="13">
    <source>
        <dbReference type="ARBA" id="ARBA00031985"/>
    </source>
</evidence>
<dbReference type="EMBL" id="PRLG01000002">
    <property type="protein sequence ID" value="PYY31044.1"/>
    <property type="molecule type" value="Genomic_DNA"/>
</dbReference>
<comment type="catalytic activity">
    <reaction evidence="1">
        <text>ATP-independent breakage of single-stranded DNA, followed by passage and rejoining.</text>
        <dbReference type="EC" id="5.6.2.1"/>
    </reaction>
</comment>
<sequence>MGYKVYEERKRYEVKTLVLAEKPSVAREIARVMGARDKHKSYLEGPKYIVTWALGHLVGLAEPEDYDKKYATWNLEDLPILPERAKLKVLRETNHQYKAVQQLMKRQDVGELVIATDAAREGELLARWIMQMAQWKKPFKRLWISSQTDKAIKEGFASLKPGSQFDRLYESARCRAEADWMIGLNVTRALTVRFNAQLSAGRVQTPTLGMIMDRENEINGFRSQEYETLTADFGGFQAVWRASGGDSRIFDNQDTQALKKRVDGRKGTIAQVKKSEKVEPHPLAYDLTELQRDANRKYGFSAKQTSNVLQRLYEQHKLVTYPRTDSRYLTSDMTDTLKERLDSVAVGPYASLARPLLRKNLNITKRIVDDSKVTDHHAIIPTEQTVLLNQLSPEERKLYDLIVRRFISLFYPAARYDSVAITVQVGEDSFHVKGTTVKDSGWREVYGGDYSDEDDERTDEQADNGHTLLPDVQQGQSVTVQRCHIKSGRTMPPKRYTEAALLAQMEKHGLGTPATRADIIEKLVSSDTIDRQGNSMHPTGKGKQLIELAAPQLRTPELTARWEAELERIARGQGKPGPFLEGIRSMAKELVSTVKGSKAEYKPHNVSSSHCPDCNARLLEKKGKRGKFLVCPTEDCGYRRSAEKRLSNRRCPQCHKKMEMKEGKAGLYVQCLPCGITEALDKDKQHVNKREQQKLVKQYAKQESIGSNLGDLLKAAMEKKGD</sequence>
<dbReference type="Pfam" id="PF01751">
    <property type="entry name" value="Toprim"/>
    <property type="match status" value="1"/>
</dbReference>
<gene>
    <name evidence="18" type="primary">topA</name>
    <name evidence="18" type="ORF">PIL02S_00120</name>
</gene>
<dbReference type="Gene3D" id="3.40.50.140">
    <property type="match status" value="1"/>
</dbReference>
<dbReference type="InterPro" id="IPR003601">
    <property type="entry name" value="Topo_IA_2"/>
</dbReference>
<dbReference type="GO" id="GO:0006281">
    <property type="term" value="P:DNA repair"/>
    <property type="evidence" value="ECO:0007669"/>
    <property type="project" value="TreeGrafter"/>
</dbReference>
<dbReference type="Gene3D" id="2.70.20.10">
    <property type="entry name" value="Topoisomerase I, domain 3"/>
    <property type="match status" value="1"/>
</dbReference>
<dbReference type="InterPro" id="IPR006171">
    <property type="entry name" value="TOPRIM_dom"/>
</dbReference>
<dbReference type="GO" id="GO:0043597">
    <property type="term" value="C:cytoplasmic replication fork"/>
    <property type="evidence" value="ECO:0007669"/>
    <property type="project" value="TreeGrafter"/>
</dbReference>
<dbReference type="Gene3D" id="1.10.290.10">
    <property type="entry name" value="Topoisomerase I, domain 4"/>
    <property type="match status" value="1"/>
</dbReference>
<dbReference type="GO" id="GO:0006310">
    <property type="term" value="P:DNA recombination"/>
    <property type="evidence" value="ECO:0007669"/>
    <property type="project" value="TreeGrafter"/>
</dbReference>
<dbReference type="SMART" id="SM00437">
    <property type="entry name" value="TOP1Ac"/>
    <property type="match status" value="1"/>
</dbReference>
<name>A0A2W0CG77_9BACL</name>
<dbReference type="Gene3D" id="1.10.460.10">
    <property type="entry name" value="Topoisomerase I, domain 2"/>
    <property type="match status" value="1"/>
</dbReference>
<dbReference type="NCBIfam" id="TIGR01056">
    <property type="entry name" value="topB"/>
    <property type="match status" value="1"/>
</dbReference>
<keyword evidence="18" id="KW-0378">Hydrolase</keyword>
<dbReference type="GO" id="GO:0003917">
    <property type="term" value="F:DNA topoisomerase type I (single strand cut, ATP-independent) activity"/>
    <property type="evidence" value="ECO:0007669"/>
    <property type="project" value="UniProtKB-EC"/>
</dbReference>
<organism evidence="18 19">
    <name type="scientific">Paenibacillus illinoisensis</name>
    <dbReference type="NCBI Taxonomy" id="59845"/>
    <lineage>
        <taxon>Bacteria</taxon>
        <taxon>Bacillati</taxon>
        <taxon>Bacillota</taxon>
        <taxon>Bacilli</taxon>
        <taxon>Bacillales</taxon>
        <taxon>Paenibacillaceae</taxon>
        <taxon>Paenibacillus</taxon>
    </lineage>
</organism>
<feature type="region of interest" description="Disordered" evidence="16">
    <location>
        <begin position="444"/>
        <end position="468"/>
    </location>
</feature>
<dbReference type="InterPro" id="IPR013497">
    <property type="entry name" value="Topo_IA_cen"/>
</dbReference>
<evidence type="ECO:0000313" key="19">
    <source>
        <dbReference type="Proteomes" id="UP000247459"/>
    </source>
</evidence>
<dbReference type="CDD" id="cd20335">
    <property type="entry name" value="BRcat_RBR"/>
    <property type="match status" value="1"/>
</dbReference>
<comment type="similarity">
    <text evidence="2">Belongs to the type IA topoisomerase family.</text>
</comment>
<dbReference type="AlphaFoldDB" id="A0A2W0CG77"/>
<dbReference type="PRINTS" id="PR00417">
    <property type="entry name" value="PRTPISMRASEI"/>
</dbReference>
<evidence type="ECO:0000256" key="3">
    <source>
        <dbReference type="ARBA" id="ARBA00012891"/>
    </source>
</evidence>
<dbReference type="SMART" id="SM00436">
    <property type="entry name" value="TOP1Bc"/>
    <property type="match status" value="1"/>
</dbReference>
<dbReference type="PROSITE" id="PS00396">
    <property type="entry name" value="TOPO_IA_1"/>
    <property type="match status" value="1"/>
</dbReference>
<dbReference type="GO" id="GO:0016798">
    <property type="term" value="F:hydrolase activity, acting on glycosyl bonds"/>
    <property type="evidence" value="ECO:0007669"/>
    <property type="project" value="UniProtKB-KW"/>
</dbReference>
<evidence type="ECO:0000256" key="1">
    <source>
        <dbReference type="ARBA" id="ARBA00000213"/>
    </source>
</evidence>
<evidence type="ECO:0000256" key="12">
    <source>
        <dbReference type="ARBA" id="ARBA00030003"/>
    </source>
</evidence>
<reference evidence="18 19" key="1">
    <citation type="submission" date="2018-01" db="EMBL/GenBank/DDBJ databases">
        <title>Genome sequence of the PGP bacterium Paenibacillus illinoisensis E3.</title>
        <authorList>
            <person name="Rolli E."/>
            <person name="Marasco R."/>
            <person name="Bessem C."/>
            <person name="Michoud G."/>
            <person name="Gaiarsa S."/>
            <person name="Borin S."/>
            <person name="Daffonchio D."/>
        </authorList>
    </citation>
    <scope>NUCLEOTIDE SEQUENCE [LARGE SCALE GENOMIC DNA]</scope>
    <source>
        <strain evidence="18 19">E3</strain>
    </source>
</reference>
<evidence type="ECO:0000256" key="9">
    <source>
        <dbReference type="ARBA" id="ARBA00023029"/>
    </source>
</evidence>
<dbReference type="InterPro" id="IPR000380">
    <property type="entry name" value="Topo_IA"/>
</dbReference>
<evidence type="ECO:0000256" key="10">
    <source>
        <dbReference type="ARBA" id="ARBA00023125"/>
    </source>
</evidence>
<dbReference type="PANTHER" id="PTHR11390:SF21">
    <property type="entry name" value="DNA TOPOISOMERASE 3-ALPHA"/>
    <property type="match status" value="1"/>
</dbReference>
<dbReference type="Pfam" id="PF01131">
    <property type="entry name" value="Topoisom_bac"/>
    <property type="match status" value="1"/>
</dbReference>
<evidence type="ECO:0000256" key="4">
    <source>
        <dbReference type="ARBA" id="ARBA00022723"/>
    </source>
</evidence>
<keyword evidence="10" id="KW-0238">DNA-binding</keyword>
<dbReference type="InterPro" id="IPR013824">
    <property type="entry name" value="Topo_IA_cen_sub1"/>
</dbReference>
<keyword evidence="6" id="KW-0863">Zinc-finger</keyword>
<dbReference type="CDD" id="cd00186">
    <property type="entry name" value="TOP1Ac"/>
    <property type="match status" value="1"/>
</dbReference>
<keyword evidence="9" id="KW-0799">Topoisomerase</keyword>
<keyword evidence="11 18" id="KW-0413">Isomerase</keyword>
<evidence type="ECO:0000256" key="6">
    <source>
        <dbReference type="ARBA" id="ARBA00022771"/>
    </source>
</evidence>
<dbReference type="InterPro" id="IPR013826">
    <property type="entry name" value="Topo_IA_cen_sub3"/>
</dbReference>
<dbReference type="PANTHER" id="PTHR11390">
    <property type="entry name" value="PROKARYOTIC DNA TOPOISOMERASE"/>
    <property type="match status" value="1"/>
</dbReference>
<dbReference type="Pfam" id="PF01396">
    <property type="entry name" value="Zn_ribbon_Top1"/>
    <property type="match status" value="2"/>
</dbReference>
<dbReference type="CDD" id="cd03362">
    <property type="entry name" value="TOPRIM_TopoIA_TopoIII"/>
    <property type="match status" value="1"/>
</dbReference>
<protein>
    <recommendedName>
        <fullName evidence="3">DNA topoisomerase</fullName>
        <ecNumber evidence="3">5.6.2.1</ecNumber>
    </recommendedName>
    <alternativeName>
        <fullName evidence="15">Omega-protein</fullName>
    </alternativeName>
    <alternativeName>
        <fullName evidence="14">Relaxing enzyme</fullName>
    </alternativeName>
    <alternativeName>
        <fullName evidence="12">Swivelase</fullName>
    </alternativeName>
    <alternativeName>
        <fullName evidence="13">Untwisting enzyme</fullName>
    </alternativeName>
</protein>
<dbReference type="InterPro" id="IPR023406">
    <property type="entry name" value="Topo_IA_AS"/>
</dbReference>
<keyword evidence="5" id="KW-0677">Repeat</keyword>
<evidence type="ECO:0000256" key="5">
    <source>
        <dbReference type="ARBA" id="ARBA00022737"/>
    </source>
</evidence>
<feature type="domain" description="Topo IA-type catalytic" evidence="17">
    <location>
        <begin position="165"/>
        <end position="591"/>
    </location>
</feature>
<dbReference type="SMART" id="SM00493">
    <property type="entry name" value="TOPRIM"/>
    <property type="match status" value="1"/>
</dbReference>
<evidence type="ECO:0000256" key="14">
    <source>
        <dbReference type="ARBA" id="ARBA00032235"/>
    </source>
</evidence>